<comment type="subcellular location">
    <subcellularLocation>
        <location evidence="1">Membrane</location>
        <topology evidence="1">Multi-pass membrane protein</topology>
    </subcellularLocation>
</comment>
<name>A0A6A4X1B6_AMPAM</name>
<feature type="transmembrane region" description="Helical" evidence="9">
    <location>
        <begin position="229"/>
        <end position="251"/>
    </location>
</feature>
<dbReference type="OrthoDB" id="10064659at2759"/>
<feature type="signal peptide" evidence="10">
    <location>
        <begin position="1"/>
        <end position="23"/>
    </location>
</feature>
<evidence type="ECO:0000256" key="7">
    <source>
        <dbReference type="ARBA" id="ARBA00023170"/>
    </source>
</evidence>
<feature type="compositionally biased region" description="Basic residues" evidence="8">
    <location>
        <begin position="660"/>
        <end position="673"/>
    </location>
</feature>
<dbReference type="PRINTS" id="PR00489">
    <property type="entry name" value="FRIZZLED"/>
</dbReference>
<dbReference type="GO" id="GO:0005886">
    <property type="term" value="C:plasma membrane"/>
    <property type="evidence" value="ECO:0007669"/>
    <property type="project" value="TreeGrafter"/>
</dbReference>
<dbReference type="Pfam" id="PF01534">
    <property type="entry name" value="Frizzled"/>
    <property type="match status" value="1"/>
</dbReference>
<dbReference type="GO" id="GO:0007417">
    <property type="term" value="P:central nervous system development"/>
    <property type="evidence" value="ECO:0007669"/>
    <property type="project" value="TreeGrafter"/>
</dbReference>
<feature type="transmembrane region" description="Helical" evidence="9">
    <location>
        <begin position="444"/>
        <end position="463"/>
    </location>
</feature>
<evidence type="ECO:0000256" key="6">
    <source>
        <dbReference type="ARBA" id="ARBA00023136"/>
    </source>
</evidence>
<feature type="region of interest" description="Disordered" evidence="8">
    <location>
        <begin position="820"/>
        <end position="839"/>
    </location>
</feature>
<dbReference type="GO" id="GO:0007389">
    <property type="term" value="P:pattern specification process"/>
    <property type="evidence" value="ECO:0007669"/>
    <property type="project" value="TreeGrafter"/>
</dbReference>
<dbReference type="EMBL" id="VIIS01000198">
    <property type="protein sequence ID" value="KAF0312013.1"/>
    <property type="molecule type" value="Genomic_DNA"/>
</dbReference>
<feature type="transmembrane region" description="Helical" evidence="9">
    <location>
        <begin position="358"/>
        <end position="377"/>
    </location>
</feature>
<feature type="compositionally biased region" description="Basic and acidic residues" evidence="8">
    <location>
        <begin position="674"/>
        <end position="689"/>
    </location>
</feature>
<dbReference type="AlphaFoldDB" id="A0A6A4X1B6"/>
<dbReference type="PANTHER" id="PTHR11309:SF35">
    <property type="entry name" value="PROTEIN SMOOTHENED"/>
    <property type="match status" value="1"/>
</dbReference>
<keyword evidence="13" id="KW-1185">Reference proteome</keyword>
<gene>
    <name evidence="12" type="primary">smo</name>
    <name evidence="12" type="ORF">FJT64_017203</name>
</gene>
<accession>A0A6A4X1B6</accession>
<evidence type="ECO:0000256" key="1">
    <source>
        <dbReference type="ARBA" id="ARBA00004141"/>
    </source>
</evidence>
<dbReference type="Gene3D" id="1.10.2000.10">
    <property type="entry name" value="Frizzled cysteine-rich domain"/>
    <property type="match status" value="1"/>
</dbReference>
<feature type="domain" description="G-protein coupled receptors family 2 profile 2" evidence="11">
    <location>
        <begin position="227"/>
        <end position="460"/>
    </location>
</feature>
<dbReference type="InterPro" id="IPR017981">
    <property type="entry name" value="GPCR_2-like_7TM"/>
</dbReference>
<comment type="similarity">
    <text evidence="2">Belongs to the G-protein coupled receptor Fz/Smo family.</text>
</comment>
<dbReference type="SMART" id="SM01330">
    <property type="entry name" value="Frizzled"/>
    <property type="match status" value="1"/>
</dbReference>
<feature type="transmembrane region" description="Helical" evidence="9">
    <location>
        <begin position="312"/>
        <end position="337"/>
    </location>
</feature>
<keyword evidence="10" id="KW-0732">Signal</keyword>
<dbReference type="SUPFAM" id="SSF63501">
    <property type="entry name" value="Frizzled cysteine-rich domain"/>
    <property type="match status" value="1"/>
</dbReference>
<dbReference type="InterPro" id="IPR036790">
    <property type="entry name" value="Frizzled_dom_sf"/>
</dbReference>
<feature type="compositionally biased region" description="Basic and acidic residues" evidence="8">
    <location>
        <begin position="947"/>
        <end position="958"/>
    </location>
</feature>
<sequence length="983" mass="108724">MWVPGLLRVTLAVALTAAAAVHGDSDVTVPVTPPTSEVSEEPSDGGEWPPAGTEPALPPSGQPPQSYFERLPLEGRPFGQLDGFSPRQGPPLRTCHRPAVCQPLRHGAGHGYGATCLGTALRFASTSLNLTDFSSQESLKEMCQKVRGPCRFAEALFGWPAFLECDEARFPSKCRNSMQDLKFNTTTTCLSPLVPTKNKLAFYPTVEGCAPPCQGLLYSTQERHEVHRFIHVFGGLSFALTLLTVLTHIIDWRSFSKYAANRCIFYINFSLCLAILGFLVQFLDESRDTVVCHRDGTLRGPGSEESATPCTAVFILIYYPVIAAFCWFVMLTFSWNITFKTFGQSREIQERLDSMTSYFHLISWSVPLILTTAALATSDVVDSNYIYGVCFVGFGSWRYRLGFVLMPALAATLIGGFFLIRSVHFLVRQKPEKSEKKRVVNTSIARLCVCGLLLVTALAVSVACHVLEYGGRERQEEDVRDFLLCQANTTYRRYDDYSYGYRSQPACQVTQRPAPVVIKVHVFCLFAVGIVFSSWVWRRSTLRSWNRFYRRVVGKPEDRPVRRIRKHQVIAQAWSKRYELAQNGRISLSFHSTHSDPVGMYLGLNSGTSDSPSSSFFAAIPSLMERRGALIGSTSSALGLSRNSDGSLYSLYSRASRHSRYSRTSRHSRYSRRLSHDSDMSRRHSLDSTRSLYRSEADRVVALLGGRRRGRRRALADVRRAGRLSTRLAVGRSDSTLSRRSSSVLSQASSSISSQLLGAMALTKHMKSSRSGRSGRAEPRRTRRGTGVPAAIGLEPESGGSAQTQGGRDNASYIDSEQEEVWAGRARHHSHEEDGRSGCSATVVDFARARRKQPASARDASPPWTEAAIELTKLPGGSEAERDNQALVSVAVQTTPSERRRAPGGAEPRGSLTLHNDLRQAGSPPPPERLNNGRRSPYTKNAQRLSLPRDNETEEGKRNASPRSAEGDDVSLESPATPQPEMV</sequence>
<dbReference type="GO" id="GO:0005113">
    <property type="term" value="F:patched binding"/>
    <property type="evidence" value="ECO:0007669"/>
    <property type="project" value="TreeGrafter"/>
</dbReference>
<keyword evidence="3" id="KW-0217">Developmental protein</keyword>
<dbReference type="Proteomes" id="UP000440578">
    <property type="component" value="Unassembled WGS sequence"/>
</dbReference>
<feature type="transmembrane region" description="Helical" evidence="9">
    <location>
        <begin position="397"/>
        <end position="423"/>
    </location>
</feature>
<dbReference type="GO" id="GO:0004888">
    <property type="term" value="F:transmembrane signaling receptor activity"/>
    <property type="evidence" value="ECO:0007669"/>
    <property type="project" value="InterPro"/>
</dbReference>
<dbReference type="GO" id="GO:0071679">
    <property type="term" value="P:commissural neuron axon guidance"/>
    <property type="evidence" value="ECO:0007669"/>
    <property type="project" value="TreeGrafter"/>
</dbReference>
<evidence type="ECO:0000256" key="8">
    <source>
        <dbReference type="SAM" id="MobiDB-lite"/>
    </source>
</evidence>
<dbReference type="Gene3D" id="1.20.1070.10">
    <property type="entry name" value="Rhodopsin 7-helix transmembrane proteins"/>
    <property type="match status" value="1"/>
</dbReference>
<feature type="region of interest" description="Disordered" evidence="8">
    <location>
        <begin position="763"/>
        <end position="811"/>
    </location>
</feature>
<evidence type="ECO:0000313" key="13">
    <source>
        <dbReference type="Proteomes" id="UP000440578"/>
    </source>
</evidence>
<feature type="compositionally biased region" description="Low complexity" evidence="8">
    <location>
        <begin position="25"/>
        <end position="37"/>
    </location>
</feature>
<evidence type="ECO:0000256" key="5">
    <source>
        <dbReference type="ARBA" id="ARBA00022989"/>
    </source>
</evidence>
<dbReference type="InterPro" id="IPR000539">
    <property type="entry name" value="Frizzled/Smoothened_7TM"/>
</dbReference>
<evidence type="ECO:0000256" key="4">
    <source>
        <dbReference type="ARBA" id="ARBA00022692"/>
    </source>
</evidence>
<comment type="caution">
    <text evidence="12">The sequence shown here is derived from an EMBL/GenBank/DDBJ whole genome shotgun (WGS) entry which is preliminary data.</text>
</comment>
<feature type="region of interest" description="Disordered" evidence="8">
    <location>
        <begin position="660"/>
        <end position="689"/>
    </location>
</feature>
<keyword evidence="7" id="KW-0675">Receptor</keyword>
<feature type="transmembrane region" description="Helical" evidence="9">
    <location>
        <begin position="263"/>
        <end position="283"/>
    </location>
</feature>
<dbReference type="GO" id="GO:0005929">
    <property type="term" value="C:cilium"/>
    <property type="evidence" value="ECO:0007669"/>
    <property type="project" value="TreeGrafter"/>
</dbReference>
<evidence type="ECO:0000313" key="12">
    <source>
        <dbReference type="EMBL" id="KAF0312013.1"/>
    </source>
</evidence>
<evidence type="ECO:0000259" key="11">
    <source>
        <dbReference type="PROSITE" id="PS50261"/>
    </source>
</evidence>
<feature type="chain" id="PRO_5025387941" evidence="10">
    <location>
        <begin position="24"/>
        <end position="983"/>
    </location>
</feature>
<evidence type="ECO:0000256" key="9">
    <source>
        <dbReference type="SAM" id="Phobius"/>
    </source>
</evidence>
<dbReference type="PROSITE" id="PS50261">
    <property type="entry name" value="G_PROTEIN_RECEP_F2_4"/>
    <property type="match status" value="1"/>
</dbReference>
<feature type="region of interest" description="Disordered" evidence="8">
    <location>
        <begin position="25"/>
        <end position="66"/>
    </location>
</feature>
<organism evidence="12 13">
    <name type="scientific">Amphibalanus amphitrite</name>
    <name type="common">Striped barnacle</name>
    <name type="synonym">Balanus amphitrite</name>
    <dbReference type="NCBI Taxonomy" id="1232801"/>
    <lineage>
        <taxon>Eukaryota</taxon>
        <taxon>Metazoa</taxon>
        <taxon>Ecdysozoa</taxon>
        <taxon>Arthropoda</taxon>
        <taxon>Crustacea</taxon>
        <taxon>Multicrustacea</taxon>
        <taxon>Cirripedia</taxon>
        <taxon>Thoracica</taxon>
        <taxon>Thoracicalcarea</taxon>
        <taxon>Balanomorpha</taxon>
        <taxon>Balanoidea</taxon>
        <taxon>Balanidae</taxon>
        <taxon>Amphibalaninae</taxon>
        <taxon>Amphibalanus</taxon>
    </lineage>
</organism>
<feature type="region of interest" description="Disordered" evidence="8">
    <location>
        <begin position="875"/>
        <end position="983"/>
    </location>
</feature>
<reference evidence="12 13" key="1">
    <citation type="submission" date="2019-07" db="EMBL/GenBank/DDBJ databases">
        <title>Draft genome assembly of a fouling barnacle, Amphibalanus amphitrite (Darwin, 1854): The first reference genome for Thecostraca.</title>
        <authorList>
            <person name="Kim W."/>
        </authorList>
    </citation>
    <scope>NUCLEOTIDE SEQUENCE [LARGE SCALE GENOMIC DNA]</scope>
    <source>
        <strain evidence="12">SNU_AA5</strain>
        <tissue evidence="12">Soma without cirri and trophi</tissue>
    </source>
</reference>
<dbReference type="GO" id="GO:0030425">
    <property type="term" value="C:dendrite"/>
    <property type="evidence" value="ECO:0007669"/>
    <property type="project" value="TreeGrafter"/>
</dbReference>
<dbReference type="InterPro" id="IPR015526">
    <property type="entry name" value="Frizzled/SFRP"/>
</dbReference>
<evidence type="ECO:0000256" key="2">
    <source>
        <dbReference type="ARBA" id="ARBA00008077"/>
    </source>
</evidence>
<proteinExistence type="inferred from homology"/>
<keyword evidence="4 9" id="KW-0812">Transmembrane</keyword>
<dbReference type="PANTHER" id="PTHR11309">
    <property type="entry name" value="FRIZZLED"/>
    <property type="match status" value="1"/>
</dbReference>
<evidence type="ECO:0000256" key="3">
    <source>
        <dbReference type="ARBA" id="ARBA00022473"/>
    </source>
</evidence>
<dbReference type="GO" id="GO:0007224">
    <property type="term" value="P:smoothened signaling pathway"/>
    <property type="evidence" value="ECO:0007669"/>
    <property type="project" value="TreeGrafter"/>
</dbReference>
<keyword evidence="6 9" id="KW-0472">Membrane</keyword>
<evidence type="ECO:0000256" key="10">
    <source>
        <dbReference type="SAM" id="SignalP"/>
    </source>
</evidence>
<protein>
    <submittedName>
        <fullName evidence="12">Protein smoothened</fullName>
    </submittedName>
</protein>
<keyword evidence="5 9" id="KW-1133">Transmembrane helix</keyword>